<dbReference type="OrthoDB" id="3790986at2"/>
<comment type="caution">
    <text evidence="2">The sequence shown here is derived from an EMBL/GenBank/DDBJ whole genome shotgun (WGS) entry which is preliminary data.</text>
</comment>
<keyword evidence="3" id="KW-1185">Reference proteome</keyword>
<gene>
    <name evidence="2" type="ORF">EUA94_04845</name>
</gene>
<feature type="signal peptide" evidence="1">
    <location>
        <begin position="1"/>
        <end position="26"/>
    </location>
</feature>
<dbReference type="Proteomes" id="UP000291101">
    <property type="component" value="Unassembled WGS sequence"/>
</dbReference>
<evidence type="ECO:0000313" key="2">
    <source>
        <dbReference type="EMBL" id="RYC13212.1"/>
    </source>
</evidence>
<dbReference type="EMBL" id="SDWV01000004">
    <property type="protein sequence ID" value="RYC13212.1"/>
    <property type="molecule type" value="Genomic_DNA"/>
</dbReference>
<feature type="chain" id="PRO_5020200282" evidence="1">
    <location>
        <begin position="27"/>
        <end position="198"/>
    </location>
</feature>
<reference evidence="2 3" key="1">
    <citation type="submission" date="2019-01" db="EMBL/GenBank/DDBJ databases">
        <title>Novel species of Nocardioides.</title>
        <authorList>
            <person name="Liu Q."/>
            <person name="X Y.-H."/>
        </authorList>
    </citation>
    <scope>NUCLEOTIDE SEQUENCE [LARGE SCALE GENOMIC DNA]</scope>
    <source>
        <strain evidence="2 3">HLT2-9</strain>
    </source>
</reference>
<accession>A0A4Q2T3S1</accession>
<evidence type="ECO:0000256" key="1">
    <source>
        <dbReference type="SAM" id="SignalP"/>
    </source>
</evidence>
<evidence type="ECO:0000313" key="3">
    <source>
        <dbReference type="Proteomes" id="UP000291101"/>
    </source>
</evidence>
<name>A0A4Q2T3S1_9ACTN</name>
<organism evidence="2 3">
    <name type="scientific">Nocardioides zhouii</name>
    <dbReference type="NCBI Taxonomy" id="1168729"/>
    <lineage>
        <taxon>Bacteria</taxon>
        <taxon>Bacillati</taxon>
        <taxon>Actinomycetota</taxon>
        <taxon>Actinomycetes</taxon>
        <taxon>Propionibacteriales</taxon>
        <taxon>Nocardioidaceae</taxon>
        <taxon>Nocardioides</taxon>
    </lineage>
</organism>
<dbReference type="AlphaFoldDB" id="A0A4Q2T3S1"/>
<dbReference type="RefSeq" id="WP_129425270.1">
    <property type="nucleotide sequence ID" value="NZ_SDWV01000004.1"/>
</dbReference>
<keyword evidence="1" id="KW-0732">Signal</keyword>
<proteinExistence type="predicted"/>
<sequence length="198" mass="21011">MSRRFGSRLLTAVVPAVLLLPTAAHAEKVVTEDAEGDVVRLVDVDEGETVPAPDYAGVDLVRTSVAHSARRLSVSAHFRGLERDPFQITVIRVKTPQKSYEIIVERLGGKPIASFEGGRKAPECRGLKAKIDLGADVVTAALPTACLGAPRWVQVGVGAVGGSEDPASPDGFTVYADDAHRVGEIRDNIALGPRVRRG</sequence>
<protein>
    <submittedName>
        <fullName evidence="2">Uncharacterized protein</fullName>
    </submittedName>
</protein>